<dbReference type="CDD" id="cd06853">
    <property type="entry name" value="GT_WecA_like"/>
    <property type="match status" value="1"/>
</dbReference>
<reference evidence="13 14" key="1">
    <citation type="journal article" date="2021" name="Genome Biol. Evol.">
        <title>The evolution of interdependence in a four-way mealybug symbiosis.</title>
        <authorList>
            <person name="Garber A.I."/>
            <person name="Kupper M."/>
            <person name="Laetsch D.R."/>
            <person name="Weldon S.R."/>
            <person name="Ladinsky M.S."/>
            <person name="Bjorkman P.J."/>
            <person name="McCutcheon J.P."/>
        </authorList>
    </citation>
    <scope>NUCLEOTIDE SEQUENCE [LARGE SCALE GENOMIC DNA]</scope>
    <source>
        <strain evidence="13">SOD</strain>
    </source>
</reference>
<dbReference type="InterPro" id="IPR000715">
    <property type="entry name" value="Glycosyl_transferase_4"/>
</dbReference>
<evidence type="ECO:0000256" key="3">
    <source>
        <dbReference type="ARBA" id="ARBA00022519"/>
    </source>
</evidence>
<feature type="transmembrane region" description="Helical" evidence="12">
    <location>
        <begin position="131"/>
        <end position="149"/>
    </location>
</feature>
<dbReference type="EMBL" id="JAFJYC010000001">
    <property type="protein sequence ID" value="MBT9432022.1"/>
    <property type="molecule type" value="Genomic_DNA"/>
</dbReference>
<feature type="transmembrane region" description="Helical" evidence="12">
    <location>
        <begin position="244"/>
        <end position="263"/>
    </location>
</feature>
<comment type="similarity">
    <text evidence="12">Belongs to the glycosyltransferase 4 family. WecA subfamily.</text>
</comment>
<keyword evidence="2 12" id="KW-1003">Cell membrane</keyword>
<dbReference type="Proteomes" id="UP000811282">
    <property type="component" value="Unassembled WGS sequence"/>
</dbReference>
<comment type="caution">
    <text evidence="13">The sequence shown here is derived from an EMBL/GenBank/DDBJ whole genome shotgun (WGS) entry which is preliminary data.</text>
</comment>
<accession>A0ABS5YAM5</accession>
<keyword evidence="6 12" id="KW-0812">Transmembrane</keyword>
<evidence type="ECO:0000256" key="11">
    <source>
        <dbReference type="ARBA" id="ARBA00023211"/>
    </source>
</evidence>
<keyword evidence="4 12" id="KW-0328">Glycosyltransferase</keyword>
<comment type="cofactor">
    <cofactor evidence="12">
        <name>Mn(2+)</name>
        <dbReference type="ChEBI" id="CHEBI:29035"/>
    </cofactor>
</comment>
<keyword evidence="14" id="KW-1185">Reference proteome</keyword>
<comment type="pathway">
    <text evidence="12">Bacterial outer membrane biogenesis; enterobacterial common antigen biosynthesis.</text>
</comment>
<dbReference type="PANTHER" id="PTHR22926:SF3">
    <property type="entry name" value="UNDECAPRENYL-PHOSPHATE ALPHA-N-ACETYLGLUCOSAMINYL 1-PHOSPHATE TRANSFERASE"/>
    <property type="match status" value="1"/>
</dbReference>
<sequence>MNILNMSTDFVAIFLFSLLFLFLARKVAKKIGLVDKPNYRKRHQGQIPLVGGISIYAGICFAFLYTDHYIPHVALYLMCAGVLVVTGALDDRFDISVVARAIIQALVAVAMMVFSGRYINSLGYIFGPWEMVLGPFGYLVTLFAVWAAINAFNMVDGIDGLLGGLSCVSLGAMGILLTLDNNPGLALWCFAMIAAVLPYILLNLGVFGRRYKVFMGDAGSTMIGFTIIWLLLQSTQGCGHPMNPVTALWIIAVPLMDMIAIMYRRMRKGMSPFAPDRQHIHHLIMRAGFSSRQAFIIITLTAALLAFFGVAGERWLRWPESVMLLLWIGVFLLYGYVLKCAWRVARFVKRTKRRLGHYKKSTTLNVNSGRK</sequence>
<organism evidence="13 14">
    <name type="scientific">Candidatus Sodalis endolongispinus</name>
    <dbReference type="NCBI Taxonomy" id="2812662"/>
    <lineage>
        <taxon>Bacteria</taxon>
        <taxon>Pseudomonadati</taxon>
        <taxon>Pseudomonadota</taxon>
        <taxon>Gammaproteobacteria</taxon>
        <taxon>Enterobacterales</taxon>
        <taxon>Bruguierivoracaceae</taxon>
        <taxon>Sodalis</taxon>
    </lineage>
</organism>
<keyword evidence="3 12" id="KW-0997">Cell inner membrane</keyword>
<comment type="cofactor">
    <cofactor evidence="12">
        <name>Mg(2+)</name>
        <dbReference type="ChEBI" id="CHEBI:18420"/>
    </cofactor>
</comment>
<feature type="transmembrane region" description="Helical" evidence="12">
    <location>
        <begin position="324"/>
        <end position="345"/>
    </location>
</feature>
<feature type="transmembrane region" description="Helical" evidence="12">
    <location>
        <begin position="101"/>
        <end position="119"/>
    </location>
</feature>
<evidence type="ECO:0000256" key="4">
    <source>
        <dbReference type="ARBA" id="ARBA00022676"/>
    </source>
</evidence>
<name>A0ABS5YAM5_9GAMM</name>
<comment type="pathway">
    <text evidence="12">Bacterial outer membrane biogenesis; LPS O-antigen biosynthesis.</text>
</comment>
<keyword evidence="10 12" id="KW-0472">Membrane</keyword>
<dbReference type="PANTHER" id="PTHR22926">
    <property type="entry name" value="PHOSPHO-N-ACETYLMURAMOYL-PENTAPEPTIDE-TRANSFERASE"/>
    <property type="match status" value="1"/>
</dbReference>
<comment type="function">
    <text evidence="12">Catalyzes the transfer of the GlcNAc-1-phosphate moiety from UDP-GlcNAc onto the carrier lipid undecaprenyl phosphate (C55-P), yielding GlcNAc-pyrophosphoryl-undecaprenyl (GlcNAc-PP-C55).</text>
</comment>
<gene>
    <name evidence="12 13" type="primary">wecA</name>
    <name evidence="13" type="ORF">JZM24_07500</name>
</gene>
<feature type="transmembrane region" description="Helical" evidence="12">
    <location>
        <begin position="45"/>
        <end position="64"/>
    </location>
</feature>
<evidence type="ECO:0000256" key="10">
    <source>
        <dbReference type="ARBA" id="ARBA00023136"/>
    </source>
</evidence>
<comment type="catalytic activity">
    <reaction evidence="12">
        <text>di-trans,octa-cis-undecaprenyl phosphate + UDP-N-acetyl-alpha-D-glucosamine = N-acetyl-alpha-D-glucosaminyl-di-trans,octa-cis-undecaprenyl diphosphate + UMP</text>
        <dbReference type="Rhea" id="RHEA:28090"/>
        <dbReference type="ChEBI" id="CHEBI:57705"/>
        <dbReference type="ChEBI" id="CHEBI:57865"/>
        <dbReference type="ChEBI" id="CHEBI:60392"/>
        <dbReference type="ChEBI" id="CHEBI:62959"/>
        <dbReference type="EC" id="2.7.8.33"/>
    </reaction>
</comment>
<feature type="transmembrane region" description="Helical" evidence="12">
    <location>
        <begin position="6"/>
        <end position="24"/>
    </location>
</feature>
<dbReference type="NCBIfam" id="TIGR02380">
    <property type="entry name" value="ECA_wecA"/>
    <property type="match status" value="1"/>
</dbReference>
<evidence type="ECO:0000256" key="7">
    <source>
        <dbReference type="ARBA" id="ARBA00022842"/>
    </source>
</evidence>
<dbReference type="HAMAP" id="MF_02030">
    <property type="entry name" value="WecA_Gammaproteo"/>
    <property type="match status" value="1"/>
</dbReference>
<evidence type="ECO:0000256" key="1">
    <source>
        <dbReference type="ARBA" id="ARBA00004651"/>
    </source>
</evidence>
<keyword evidence="5 12" id="KW-0808">Transferase</keyword>
<dbReference type="Pfam" id="PF00953">
    <property type="entry name" value="Glycos_transf_4"/>
    <property type="match status" value="1"/>
</dbReference>
<evidence type="ECO:0000256" key="5">
    <source>
        <dbReference type="ARBA" id="ARBA00022679"/>
    </source>
</evidence>
<evidence type="ECO:0000256" key="9">
    <source>
        <dbReference type="ARBA" id="ARBA00022989"/>
    </source>
</evidence>
<feature type="transmembrane region" description="Helical" evidence="12">
    <location>
        <begin position="185"/>
        <end position="206"/>
    </location>
</feature>
<comment type="subcellular location">
    <subcellularLocation>
        <location evidence="12">Cell inner membrane</location>
        <topology evidence="12">Multi-pass membrane protein</topology>
    </subcellularLocation>
    <subcellularLocation>
        <location evidence="1">Cell membrane</location>
        <topology evidence="1">Multi-pass membrane protein</topology>
    </subcellularLocation>
</comment>
<protein>
    <recommendedName>
        <fullName evidence="12">Undecaprenyl-phosphate alpha-N-acetylglucosaminyl 1-phosphate transferase</fullName>
        <ecNumber evidence="12">2.7.8.33</ecNumber>
    </recommendedName>
    <alternativeName>
        <fullName evidence="12">UDP-GlcNAc:undecaprenyl-phosphate GlcNAc-1-phosphate transferase</fullName>
    </alternativeName>
    <alternativeName>
        <fullName evidence="12">Undecaprenyl-phosphate GlcNAc-1-phosphate transferase</fullName>
    </alternativeName>
</protein>
<dbReference type="RefSeq" id="WP_215669212.1">
    <property type="nucleotide sequence ID" value="NZ_JAFJYC010000001.1"/>
</dbReference>
<evidence type="ECO:0000313" key="13">
    <source>
        <dbReference type="EMBL" id="MBT9432022.1"/>
    </source>
</evidence>
<feature type="transmembrane region" description="Helical" evidence="12">
    <location>
        <begin position="161"/>
        <end position="179"/>
    </location>
</feature>
<evidence type="ECO:0000256" key="6">
    <source>
        <dbReference type="ARBA" id="ARBA00022692"/>
    </source>
</evidence>
<evidence type="ECO:0000256" key="12">
    <source>
        <dbReference type="HAMAP-Rule" id="MF_02030"/>
    </source>
</evidence>
<evidence type="ECO:0000313" key="14">
    <source>
        <dbReference type="Proteomes" id="UP000811282"/>
    </source>
</evidence>
<proteinExistence type="inferred from homology"/>
<feature type="transmembrane region" description="Helical" evidence="12">
    <location>
        <begin position="213"/>
        <end position="232"/>
    </location>
</feature>
<evidence type="ECO:0000256" key="2">
    <source>
        <dbReference type="ARBA" id="ARBA00022475"/>
    </source>
</evidence>
<keyword evidence="7 12" id="KW-0460">Magnesium</keyword>
<evidence type="ECO:0000256" key="8">
    <source>
        <dbReference type="ARBA" id="ARBA00022985"/>
    </source>
</evidence>
<feature type="transmembrane region" description="Helical" evidence="12">
    <location>
        <begin position="70"/>
        <end position="89"/>
    </location>
</feature>
<keyword evidence="8 12" id="KW-0448">Lipopolysaccharide biosynthesis</keyword>
<feature type="transmembrane region" description="Helical" evidence="12">
    <location>
        <begin position="294"/>
        <end position="312"/>
    </location>
</feature>
<keyword evidence="11 12" id="KW-0464">Manganese</keyword>
<keyword evidence="9 12" id="KW-1133">Transmembrane helix</keyword>
<dbReference type="GO" id="GO:0036380">
    <property type="term" value="F:UDP-N-acetylglucosamine-undecaprenyl-phosphate N-acetylglucosaminephosphotransferase activity"/>
    <property type="evidence" value="ECO:0007669"/>
    <property type="project" value="UniProtKB-EC"/>
</dbReference>
<dbReference type="EC" id="2.7.8.33" evidence="12"/>
<dbReference type="InterPro" id="IPR012750">
    <property type="entry name" value="ECA_WecA-rel"/>
</dbReference>